<evidence type="ECO:0000313" key="5">
    <source>
        <dbReference type="Proteomes" id="UP000346198"/>
    </source>
</evidence>
<dbReference type="Pfam" id="PF02604">
    <property type="entry name" value="PhdYeFM_antitox"/>
    <property type="match status" value="1"/>
</dbReference>
<name>A0A6C2ULB4_9BACT</name>
<dbReference type="NCBIfam" id="TIGR01552">
    <property type="entry name" value="phd_fam"/>
    <property type="match status" value="1"/>
</dbReference>
<evidence type="ECO:0000256" key="1">
    <source>
        <dbReference type="ARBA" id="ARBA00009981"/>
    </source>
</evidence>
<feature type="compositionally biased region" description="Acidic residues" evidence="3">
    <location>
        <begin position="71"/>
        <end position="82"/>
    </location>
</feature>
<evidence type="ECO:0000256" key="2">
    <source>
        <dbReference type="RuleBase" id="RU362080"/>
    </source>
</evidence>
<accession>A0A6C2ULB4</accession>
<proteinExistence type="inferred from homology"/>
<comment type="function">
    <text evidence="2">Antitoxin component of a type II toxin-antitoxin (TA) system.</text>
</comment>
<protein>
    <recommendedName>
        <fullName evidence="2">Antitoxin</fullName>
    </recommendedName>
</protein>
<dbReference type="Proteomes" id="UP000346198">
    <property type="component" value="Unassembled WGS sequence"/>
</dbReference>
<keyword evidence="5" id="KW-1185">Reference proteome</keyword>
<gene>
    <name evidence="4" type="ORF">SCARR_02154</name>
</gene>
<sequence>MKKKVNIYEAKTHLSELIKQVQETGEPYTICKNNKPVVDIVVHRKAEKKKKLPDPLPEYDGKGGYLCDPLESTEDLWPEEYR</sequence>
<dbReference type="EMBL" id="CAAHFH010000001">
    <property type="protein sequence ID" value="VGO20094.1"/>
    <property type="molecule type" value="Genomic_DNA"/>
</dbReference>
<feature type="region of interest" description="Disordered" evidence="3">
    <location>
        <begin position="63"/>
        <end position="82"/>
    </location>
</feature>
<dbReference type="InterPro" id="IPR036165">
    <property type="entry name" value="YefM-like_sf"/>
</dbReference>
<evidence type="ECO:0000313" key="4">
    <source>
        <dbReference type="EMBL" id="VGO20094.1"/>
    </source>
</evidence>
<organism evidence="4 5">
    <name type="scientific">Pontiella sulfatireligans</name>
    <dbReference type="NCBI Taxonomy" id="2750658"/>
    <lineage>
        <taxon>Bacteria</taxon>
        <taxon>Pseudomonadati</taxon>
        <taxon>Kiritimatiellota</taxon>
        <taxon>Kiritimatiellia</taxon>
        <taxon>Kiritimatiellales</taxon>
        <taxon>Pontiellaceae</taxon>
        <taxon>Pontiella</taxon>
    </lineage>
</organism>
<dbReference type="InterPro" id="IPR006442">
    <property type="entry name" value="Antitoxin_Phd/YefM"/>
</dbReference>
<evidence type="ECO:0000256" key="3">
    <source>
        <dbReference type="SAM" id="MobiDB-lite"/>
    </source>
</evidence>
<dbReference type="AlphaFoldDB" id="A0A6C2ULB4"/>
<reference evidence="4 5" key="1">
    <citation type="submission" date="2019-04" db="EMBL/GenBank/DDBJ databases">
        <authorList>
            <person name="Van Vliet M D."/>
        </authorList>
    </citation>
    <scope>NUCLEOTIDE SEQUENCE [LARGE SCALE GENOMIC DNA]</scope>
    <source>
        <strain evidence="4 5">F21</strain>
    </source>
</reference>
<dbReference type="RefSeq" id="WP_136061538.1">
    <property type="nucleotide sequence ID" value="NZ_CAAHFH010000001.1"/>
</dbReference>
<dbReference type="SUPFAM" id="SSF143120">
    <property type="entry name" value="YefM-like"/>
    <property type="match status" value="1"/>
</dbReference>
<comment type="similarity">
    <text evidence="1 2">Belongs to the phD/YefM antitoxin family.</text>
</comment>
<dbReference type="Gene3D" id="3.40.1620.10">
    <property type="entry name" value="YefM-like domain"/>
    <property type="match status" value="1"/>
</dbReference>